<feature type="region of interest" description="Disordered" evidence="1">
    <location>
        <begin position="1"/>
        <end position="37"/>
    </location>
</feature>
<dbReference type="PATRIC" id="fig|953739.5.peg.2128"/>
<keyword evidence="3" id="KW-1185">Reference proteome</keyword>
<name>F2RJ69_STRVP</name>
<gene>
    <name evidence="2" type="ordered locus">SVEN_6909</name>
</gene>
<evidence type="ECO:0000313" key="2">
    <source>
        <dbReference type="EMBL" id="CCA60195.1"/>
    </source>
</evidence>
<accession>F2RJ69</accession>
<dbReference type="KEGG" id="sve:SVEN_6909"/>
<dbReference type="STRING" id="953739.SVEN_6909"/>
<dbReference type="HOGENOM" id="CLU_3349430_0_0_11"/>
<organism evidence="2 3">
    <name type="scientific">Streptomyces venezuelae (strain ATCC 10712 / CBS 650.69 / DSM 40230 / JCM 4526 / NBRC 13096 / PD 04745)</name>
    <dbReference type="NCBI Taxonomy" id="953739"/>
    <lineage>
        <taxon>Bacteria</taxon>
        <taxon>Bacillati</taxon>
        <taxon>Actinomycetota</taxon>
        <taxon>Actinomycetes</taxon>
        <taxon>Kitasatosporales</taxon>
        <taxon>Streptomycetaceae</taxon>
        <taxon>Streptomyces</taxon>
    </lineage>
</organism>
<sequence>MTCTRITEQVNQTTKTYSPLKHRKAGDYRDVPVPAQV</sequence>
<evidence type="ECO:0000313" key="3">
    <source>
        <dbReference type="Proteomes" id="UP000006854"/>
    </source>
</evidence>
<dbReference type="EMBL" id="FR845719">
    <property type="protein sequence ID" value="CCA60195.1"/>
    <property type="molecule type" value="Genomic_DNA"/>
</dbReference>
<feature type="compositionally biased region" description="Polar residues" evidence="1">
    <location>
        <begin position="1"/>
        <end position="17"/>
    </location>
</feature>
<proteinExistence type="predicted"/>
<evidence type="ECO:0000256" key="1">
    <source>
        <dbReference type="SAM" id="MobiDB-lite"/>
    </source>
</evidence>
<reference evidence="2 3" key="1">
    <citation type="journal article" date="2011" name="BMC Genomics">
        <title>Genome-wide analysis of the role of GlnR in Streptomyces venezuelae provides new insights into global nitrogen regulation in actinomycetes.</title>
        <authorList>
            <person name="Pullan S.T."/>
            <person name="Bibb M.J."/>
            <person name="Merrick M."/>
        </authorList>
    </citation>
    <scope>NUCLEOTIDE SEQUENCE [LARGE SCALE GENOMIC DNA]</scope>
    <source>
        <strain evidence="2">ATCC 10712</strain>
    </source>
</reference>
<protein>
    <submittedName>
        <fullName evidence="2">Uncharacterized protein</fullName>
    </submittedName>
</protein>
<dbReference type="AlphaFoldDB" id="F2RJ69"/>
<dbReference type="Proteomes" id="UP000006854">
    <property type="component" value="Chromosome"/>
</dbReference>